<comment type="subcellular location">
    <subcellularLocation>
        <location evidence="1">Membrane</location>
    </subcellularLocation>
</comment>
<evidence type="ECO:0000256" key="2">
    <source>
        <dbReference type="ARBA" id="ARBA00022692"/>
    </source>
</evidence>
<evidence type="ECO:0000313" key="6">
    <source>
        <dbReference type="EMBL" id="KAK1289729.1"/>
    </source>
</evidence>
<dbReference type="Gene3D" id="3.40.190.10">
    <property type="entry name" value="Periplasmic binding protein-like II"/>
    <property type="match status" value="1"/>
</dbReference>
<dbReference type="Gene3D" id="3.40.50.2300">
    <property type="match status" value="1"/>
</dbReference>
<dbReference type="InterPro" id="IPR001828">
    <property type="entry name" value="ANF_lig-bd_rcpt"/>
</dbReference>
<reference evidence="6" key="1">
    <citation type="journal article" date="2023" name="Nat. Commun.">
        <title>Diploid and tetraploid genomes of Acorus and the evolution of monocots.</title>
        <authorList>
            <person name="Ma L."/>
            <person name="Liu K.W."/>
            <person name="Li Z."/>
            <person name="Hsiao Y.Y."/>
            <person name="Qi Y."/>
            <person name="Fu T."/>
            <person name="Tang G.D."/>
            <person name="Zhang D."/>
            <person name="Sun W.H."/>
            <person name="Liu D.K."/>
            <person name="Li Y."/>
            <person name="Chen G.Z."/>
            <person name="Liu X.D."/>
            <person name="Liao X.Y."/>
            <person name="Jiang Y.T."/>
            <person name="Yu X."/>
            <person name="Hao Y."/>
            <person name="Huang J."/>
            <person name="Zhao X.W."/>
            <person name="Ke S."/>
            <person name="Chen Y.Y."/>
            <person name="Wu W.L."/>
            <person name="Hsu J.L."/>
            <person name="Lin Y.F."/>
            <person name="Huang M.D."/>
            <person name="Li C.Y."/>
            <person name="Huang L."/>
            <person name="Wang Z.W."/>
            <person name="Zhao X."/>
            <person name="Zhong W.Y."/>
            <person name="Peng D.H."/>
            <person name="Ahmad S."/>
            <person name="Lan S."/>
            <person name="Zhang J.S."/>
            <person name="Tsai W.C."/>
            <person name="Van de Peer Y."/>
            <person name="Liu Z.J."/>
        </authorList>
    </citation>
    <scope>NUCLEOTIDE SEQUENCE</scope>
    <source>
        <strain evidence="6">CP</strain>
    </source>
</reference>
<dbReference type="PANTHER" id="PTHR34836:SF1">
    <property type="entry name" value="OS09G0428600 PROTEIN"/>
    <property type="match status" value="1"/>
</dbReference>
<dbReference type="PANTHER" id="PTHR34836">
    <property type="entry name" value="OS06G0188250 PROTEIN"/>
    <property type="match status" value="1"/>
</dbReference>
<comment type="caution">
    <text evidence="6">The sequence shown here is derived from an EMBL/GenBank/DDBJ whole genome shotgun (WGS) entry which is preliminary data.</text>
</comment>
<evidence type="ECO:0000256" key="3">
    <source>
        <dbReference type="ARBA" id="ARBA00022989"/>
    </source>
</evidence>
<dbReference type="SUPFAM" id="SSF53850">
    <property type="entry name" value="Periplasmic binding protein-like II"/>
    <property type="match status" value="1"/>
</dbReference>
<dbReference type="AlphaFoldDB" id="A0AAV9CMW8"/>
<evidence type="ECO:0000256" key="4">
    <source>
        <dbReference type="ARBA" id="ARBA00023136"/>
    </source>
</evidence>
<dbReference type="Proteomes" id="UP001180020">
    <property type="component" value="Unassembled WGS sequence"/>
</dbReference>
<protein>
    <submittedName>
        <fullName evidence="6">Glutamate receptor 2.2</fullName>
    </submittedName>
</protein>
<evidence type="ECO:0000256" key="1">
    <source>
        <dbReference type="ARBA" id="ARBA00004370"/>
    </source>
</evidence>
<dbReference type="InterPro" id="IPR028082">
    <property type="entry name" value="Peripla_BP_I"/>
</dbReference>
<dbReference type="EMBL" id="JAUJYO010000018">
    <property type="protein sequence ID" value="KAK1289729.1"/>
    <property type="molecule type" value="Genomic_DNA"/>
</dbReference>
<accession>A0AAV9CMW8</accession>
<evidence type="ECO:0000313" key="7">
    <source>
        <dbReference type="Proteomes" id="UP001180020"/>
    </source>
</evidence>
<sequence>MQVVLGVRPDVPRTRELKEFTARWKRRLRRENPGAVAAEKVGQTGLGFAKPVNGSTDLETMGVSERGAELLNTMRRTSFVGLSGGFRLVEGQLQSSAFEIVNVVGRWGRGIGFWTPANGLWRELDSPGTHVGLVVWPGESWAVPKGWVVPTTGKKLRVVVPVKHGFKEFVEVRWDNGTNTTTVDGYCIDVFEEVMQSLPYAVSYEFVPFARPDRTSAGTYNDMVHQVFLGVSSFNHLF</sequence>
<dbReference type="GO" id="GO:0016020">
    <property type="term" value="C:membrane"/>
    <property type="evidence" value="ECO:0007669"/>
    <property type="project" value="UniProtKB-SubCell"/>
</dbReference>
<gene>
    <name evidence="6" type="primary">GLR2.2</name>
    <name evidence="6" type="ORF">QJS10_CPB18g00242</name>
</gene>
<proteinExistence type="predicted"/>
<organism evidence="6 7">
    <name type="scientific">Acorus calamus</name>
    <name type="common">Sweet flag</name>
    <dbReference type="NCBI Taxonomy" id="4465"/>
    <lineage>
        <taxon>Eukaryota</taxon>
        <taxon>Viridiplantae</taxon>
        <taxon>Streptophyta</taxon>
        <taxon>Embryophyta</taxon>
        <taxon>Tracheophyta</taxon>
        <taxon>Spermatophyta</taxon>
        <taxon>Magnoliopsida</taxon>
        <taxon>Liliopsida</taxon>
        <taxon>Acoraceae</taxon>
        <taxon>Acorus</taxon>
    </lineage>
</organism>
<keyword evidence="4" id="KW-0472">Membrane</keyword>
<dbReference type="InterPro" id="IPR015683">
    <property type="entry name" value="Ionotropic_Glu_rcpt"/>
</dbReference>
<dbReference type="Pfam" id="PF01094">
    <property type="entry name" value="ANF_receptor"/>
    <property type="match status" value="1"/>
</dbReference>
<evidence type="ECO:0000259" key="5">
    <source>
        <dbReference type="Pfam" id="PF01094"/>
    </source>
</evidence>
<keyword evidence="2" id="KW-0812">Transmembrane</keyword>
<keyword evidence="6" id="KW-0675">Receptor</keyword>
<keyword evidence="3" id="KW-1133">Transmembrane helix</keyword>
<dbReference type="SUPFAM" id="SSF53822">
    <property type="entry name" value="Periplasmic binding protein-like I"/>
    <property type="match status" value="1"/>
</dbReference>
<reference evidence="6" key="2">
    <citation type="submission" date="2023-06" db="EMBL/GenBank/DDBJ databases">
        <authorList>
            <person name="Ma L."/>
            <person name="Liu K.-W."/>
            <person name="Li Z."/>
            <person name="Hsiao Y.-Y."/>
            <person name="Qi Y."/>
            <person name="Fu T."/>
            <person name="Tang G."/>
            <person name="Zhang D."/>
            <person name="Sun W.-H."/>
            <person name="Liu D.-K."/>
            <person name="Li Y."/>
            <person name="Chen G.-Z."/>
            <person name="Liu X.-D."/>
            <person name="Liao X.-Y."/>
            <person name="Jiang Y.-T."/>
            <person name="Yu X."/>
            <person name="Hao Y."/>
            <person name="Huang J."/>
            <person name="Zhao X.-W."/>
            <person name="Ke S."/>
            <person name="Chen Y.-Y."/>
            <person name="Wu W.-L."/>
            <person name="Hsu J.-L."/>
            <person name="Lin Y.-F."/>
            <person name="Huang M.-D."/>
            <person name="Li C.-Y."/>
            <person name="Huang L."/>
            <person name="Wang Z.-W."/>
            <person name="Zhao X."/>
            <person name="Zhong W.-Y."/>
            <person name="Peng D.-H."/>
            <person name="Ahmad S."/>
            <person name="Lan S."/>
            <person name="Zhang J.-S."/>
            <person name="Tsai W.-C."/>
            <person name="Van De Peer Y."/>
            <person name="Liu Z.-J."/>
        </authorList>
    </citation>
    <scope>NUCLEOTIDE SEQUENCE</scope>
    <source>
        <strain evidence="6">CP</strain>
        <tissue evidence="6">Leaves</tissue>
    </source>
</reference>
<feature type="domain" description="Receptor ligand binding region" evidence="5">
    <location>
        <begin position="35"/>
        <end position="105"/>
    </location>
</feature>
<name>A0AAV9CMW8_ACOCL</name>
<keyword evidence="7" id="KW-1185">Reference proteome</keyword>